<protein>
    <submittedName>
        <fullName evidence="2">Uncharacterized protein</fullName>
    </submittedName>
</protein>
<accession>A0A0G1DM73</accession>
<feature type="chain" id="PRO_5002536599" evidence="1">
    <location>
        <begin position="21"/>
        <end position="239"/>
    </location>
</feature>
<evidence type="ECO:0000256" key="1">
    <source>
        <dbReference type="SAM" id="SignalP"/>
    </source>
</evidence>
<feature type="signal peptide" evidence="1">
    <location>
        <begin position="1"/>
        <end position="20"/>
    </location>
</feature>
<evidence type="ECO:0000313" key="3">
    <source>
        <dbReference type="Proteomes" id="UP000034894"/>
    </source>
</evidence>
<evidence type="ECO:0000313" key="2">
    <source>
        <dbReference type="EMBL" id="KKS98729.1"/>
    </source>
</evidence>
<dbReference type="Proteomes" id="UP000034894">
    <property type="component" value="Unassembled WGS sequence"/>
</dbReference>
<keyword evidence="1" id="KW-0732">Signal</keyword>
<dbReference type="EMBL" id="LCFP01000001">
    <property type="protein sequence ID" value="KKS98729.1"/>
    <property type="molecule type" value="Genomic_DNA"/>
</dbReference>
<organism evidence="2 3">
    <name type="scientific">Candidatus Gottesmanbacteria bacterium GW2011_GWA2_43_14</name>
    <dbReference type="NCBI Taxonomy" id="1618443"/>
    <lineage>
        <taxon>Bacteria</taxon>
        <taxon>Candidatus Gottesmaniibacteriota</taxon>
    </lineage>
</organism>
<dbReference type="AlphaFoldDB" id="A0A0G1DM73"/>
<reference evidence="2 3" key="1">
    <citation type="journal article" date="2015" name="Nature">
        <title>rRNA introns, odd ribosomes, and small enigmatic genomes across a large radiation of phyla.</title>
        <authorList>
            <person name="Brown C.T."/>
            <person name="Hug L.A."/>
            <person name="Thomas B.C."/>
            <person name="Sharon I."/>
            <person name="Castelle C.J."/>
            <person name="Singh A."/>
            <person name="Wilkins M.J."/>
            <person name="Williams K.H."/>
            <person name="Banfield J.F."/>
        </authorList>
    </citation>
    <scope>NUCLEOTIDE SEQUENCE [LARGE SCALE GENOMIC DNA]</scope>
</reference>
<sequence>MKKIVYVVLIALGLVLSACVATDQDLEAAMNSQATQVGEQINEAIAAIPTQQMINPDEIAEQVIEALPKTEPTPEPMDPYMNVLDQIVDRLEQIGQGNDQLAKSEPSIDQPTGLCPTTEEAKNLTGVDVQRLGTESCAFVWRGVSGATVQATCPSDWVCTWDVVQDITVVHVGVDQTAQINAGTWRVPGGYPSDDAVHNVCELYQKEKAFGASEVPSFEVRFQAATDGAGVEVGPRACP</sequence>
<gene>
    <name evidence="2" type="ORF">UV73_C0001G0250</name>
</gene>
<proteinExistence type="predicted"/>
<comment type="caution">
    <text evidence="2">The sequence shown here is derived from an EMBL/GenBank/DDBJ whole genome shotgun (WGS) entry which is preliminary data.</text>
</comment>
<dbReference type="PROSITE" id="PS51257">
    <property type="entry name" value="PROKAR_LIPOPROTEIN"/>
    <property type="match status" value="1"/>
</dbReference>
<name>A0A0G1DM73_9BACT</name>